<dbReference type="Gene3D" id="1.20.930.40">
    <property type="entry name" value="Transferrin receptor-like, dimerisation domain"/>
    <property type="match status" value="1"/>
</dbReference>
<organism evidence="10 11">
    <name type="scientific">Dissostichus mawsoni</name>
    <name type="common">Antarctic cod</name>
    <dbReference type="NCBI Taxonomy" id="36200"/>
    <lineage>
        <taxon>Eukaryota</taxon>
        <taxon>Metazoa</taxon>
        <taxon>Chordata</taxon>
        <taxon>Craniata</taxon>
        <taxon>Vertebrata</taxon>
        <taxon>Euteleostomi</taxon>
        <taxon>Actinopterygii</taxon>
        <taxon>Neopterygii</taxon>
        <taxon>Teleostei</taxon>
        <taxon>Neoteleostei</taxon>
        <taxon>Acanthomorphata</taxon>
        <taxon>Eupercaria</taxon>
        <taxon>Perciformes</taxon>
        <taxon>Notothenioidei</taxon>
        <taxon>Nototheniidae</taxon>
        <taxon>Dissostichus</taxon>
    </lineage>
</organism>
<dbReference type="InterPro" id="IPR003137">
    <property type="entry name" value="PA_domain"/>
</dbReference>
<accession>A0A7J5YJ34</accession>
<dbReference type="FunFam" id="3.30.160.60:FF:000100">
    <property type="entry name" value="Zinc finger 45-like"/>
    <property type="match status" value="1"/>
</dbReference>
<comment type="subcellular location">
    <subcellularLocation>
        <location evidence="1">Cell membrane</location>
        <topology evidence="1">Single-pass type II membrane protein</topology>
    </subcellularLocation>
</comment>
<dbReference type="InterPro" id="IPR036757">
    <property type="entry name" value="TFR-like_dimer_dom_sf"/>
</dbReference>
<feature type="region of interest" description="Disordered" evidence="8">
    <location>
        <begin position="1426"/>
        <end position="1470"/>
    </location>
</feature>
<feature type="region of interest" description="Disordered" evidence="8">
    <location>
        <begin position="987"/>
        <end position="1011"/>
    </location>
</feature>
<dbReference type="InterPro" id="IPR007484">
    <property type="entry name" value="Peptidase_M28"/>
</dbReference>
<dbReference type="SUPFAM" id="SSF47672">
    <property type="entry name" value="Transferrin receptor-like dimerisation domain"/>
    <property type="match status" value="1"/>
</dbReference>
<evidence type="ECO:0000256" key="1">
    <source>
        <dbReference type="ARBA" id="ARBA00004401"/>
    </source>
</evidence>
<dbReference type="PANTHER" id="PTHR10404">
    <property type="entry name" value="N-ACETYLATED-ALPHA-LINKED ACIDIC DIPEPTIDASE"/>
    <property type="match status" value="1"/>
</dbReference>
<dbReference type="GO" id="GO:0005634">
    <property type="term" value="C:nucleus"/>
    <property type="evidence" value="ECO:0007669"/>
    <property type="project" value="UniProtKB-ARBA"/>
</dbReference>
<keyword evidence="3" id="KW-0479">Metal-binding</keyword>
<dbReference type="SUPFAM" id="SSF57667">
    <property type="entry name" value="beta-beta-alpha zinc fingers"/>
    <property type="match status" value="2"/>
</dbReference>
<feature type="region of interest" description="Disordered" evidence="8">
    <location>
        <begin position="2011"/>
        <end position="2062"/>
    </location>
</feature>
<evidence type="ECO:0000256" key="2">
    <source>
        <dbReference type="ARBA" id="ARBA00005634"/>
    </source>
</evidence>
<feature type="domain" description="C2H2-type" evidence="9">
    <location>
        <begin position="2091"/>
        <end position="2114"/>
    </location>
</feature>
<dbReference type="FunFam" id="3.30.160.60:FF:000340">
    <property type="entry name" value="zinc finger protein 473 isoform X1"/>
    <property type="match status" value="1"/>
</dbReference>
<protein>
    <recommendedName>
        <fullName evidence="9">C2H2-type domain-containing protein</fullName>
    </recommendedName>
</protein>
<evidence type="ECO:0000256" key="7">
    <source>
        <dbReference type="PROSITE-ProRule" id="PRU00042"/>
    </source>
</evidence>
<feature type="compositionally biased region" description="Basic residues" evidence="8">
    <location>
        <begin position="37"/>
        <end position="47"/>
    </location>
</feature>
<dbReference type="GO" id="GO:0004180">
    <property type="term" value="F:carboxypeptidase activity"/>
    <property type="evidence" value="ECO:0007669"/>
    <property type="project" value="TreeGrafter"/>
</dbReference>
<keyword evidence="11" id="KW-1185">Reference proteome</keyword>
<dbReference type="GO" id="GO:0008270">
    <property type="term" value="F:zinc ion binding"/>
    <property type="evidence" value="ECO:0007669"/>
    <property type="project" value="UniProtKB-KW"/>
</dbReference>
<proteinExistence type="inferred from homology"/>
<dbReference type="InterPro" id="IPR039373">
    <property type="entry name" value="Peptidase_M28B"/>
</dbReference>
<dbReference type="InterPro" id="IPR036236">
    <property type="entry name" value="Znf_C2H2_sf"/>
</dbReference>
<dbReference type="Gene3D" id="3.50.30.30">
    <property type="match status" value="1"/>
</dbReference>
<dbReference type="SUPFAM" id="SSF53187">
    <property type="entry name" value="Zn-dependent exopeptidases"/>
    <property type="match status" value="1"/>
</dbReference>
<evidence type="ECO:0000256" key="5">
    <source>
        <dbReference type="ARBA" id="ARBA00022771"/>
    </source>
</evidence>
<dbReference type="PROSITE" id="PS50157">
    <property type="entry name" value="ZINC_FINGER_C2H2_2"/>
    <property type="match status" value="3"/>
</dbReference>
<dbReference type="PANTHER" id="PTHR10404:SF50">
    <property type="entry name" value="AMINOPEPTIDASE NAALADL1"/>
    <property type="match status" value="1"/>
</dbReference>
<feature type="region of interest" description="Disordered" evidence="8">
    <location>
        <begin position="20"/>
        <end position="47"/>
    </location>
</feature>
<keyword evidence="4" id="KW-0677">Repeat</keyword>
<evidence type="ECO:0000256" key="6">
    <source>
        <dbReference type="ARBA" id="ARBA00022833"/>
    </source>
</evidence>
<feature type="compositionally biased region" description="Polar residues" evidence="8">
    <location>
        <begin position="2045"/>
        <end position="2060"/>
    </location>
</feature>
<dbReference type="SMART" id="SM00355">
    <property type="entry name" value="ZnF_C2H2"/>
    <property type="match status" value="3"/>
</dbReference>
<dbReference type="InterPro" id="IPR013087">
    <property type="entry name" value="Znf_C2H2_type"/>
</dbReference>
<dbReference type="Gene3D" id="3.40.630.10">
    <property type="entry name" value="Zn peptidases"/>
    <property type="match status" value="1"/>
</dbReference>
<feature type="region of interest" description="Disordered" evidence="8">
    <location>
        <begin position="1666"/>
        <end position="1890"/>
    </location>
</feature>
<sequence length="2114" mass="236928">MPVISVVVSEAQSNLQLISHNSNDSGLTRTADPEINKRHHKSKRNKKHKVICSSSLTILMTQEAQSNLQLISHNSNDSGLTRTADPEINKRHRKTKRNKFRPCPACQTPNQRSRKTCSACYGSLSNKTKLKEKAASLNSEWGQGVVKNRNVGRIIDSARIAVRKLEALGYKPILFYGKPKRASNMWAADIITHLPPTPATKTLLDKMRRAYEFLLAKEAQSNLQLISHNSNDSGLTRTADPEINKIHHKTKRNNFTPTIKIKVGLAYFVSSYIHIFHTVEMAAVEKLRKAQSNLQLISHNSNDSGLTRTADPEINKRHRKTKRNKDVTKDVDESFIEKFLSEVDNIQIQENLRELTKVPHMATTAGDEQTVQFMLKRWQDPETGLDQAWREEYMVYLSFPDPKNPNKVTVVSPSETVLYAAREKEKSYTPDQDDPEVVQPYAAYSPAGHPKGKLVYANQGKPSDYHLLNTTVDLRGTIAITRYGGAGRADKAINGAPYGVIGVLVYTDPLDINDGVMSDLNETYPHSWYLPPSGVERGSFNTHYGDLLTPYLAAKVGRRAAPALWQGSFNCAYNFGGPGFKLTSAFNNSDVKLDIFNYEELKNSSNVMGVIRGSVEPDRYVIYGNHRDSWVHGAIDPSSGTSVMLELTRVLGKMVKQGKWRPRRSIIFGSWGAEEFGLIGSAEYTEQYFTKLSERTVAYINVDIAVFANATLRASGMPSLQNVIFKASKQVDAPGLDSTSVYDNWIQYANRTSPTHGLIPKVGYLSGAGSDYAAFVHYLGITSMDISYTYDRSKTNARIYPAYHTAYDTFDYASKFIDPGFVSHQAIARTAGNVLIRLADSLVLPLNCSDYAETLEDYLNTAVTLYEQQLQNRHISMEPIKHAVASFRNAATHLDQVIRSSELANETHVIWASSSAGKPTFPGLADAYAKAESLVESSAWDKVHYHLSVLTNKECVGNIPAINDVVPEPSSNQQLFSHNFHKAEIQNQKAGKHGDSGSTTNSETEQKKTRHSNITCKIHRDTPTGLTFYTCDACGKEFKDRTTLNRHFRVHTEAQSNLQLISHNSNDSGLTRTADPEINKRHHKTKRNNTEIVTLDLQVIPTSSPLSSALSVSESRSTSSGTPNSSPSQLLAIALLSSQAGNRDSSNRPSTSQVLKTWPETFQVPWEQMPQEIRSAILSGKRPKPMERRQMVRVIVDEMRRYEANPTRSQCLTVIRNIIRQYPKSFADMTADWSLLGCGYTSLLIQVKNRIENVNRGGNYAHHRASRSSSIYKRGPTDTYGCTRFQPELPPEETNETVEQNRQRLVEIYRQEGAGGVERAEVSATAADVETTLTLPASGTGQVTTGRWMITLEGRVISEGITPTFLTGLAAVFAIYYIFNLQYQEEAACTLEFIQRRFIGINPERGTKAIRGKVVCKKTGVIVQKNGNTGKERNKDQQEAQSNLQLISHNSNDSGLTRTADPKINKRHRKTKRNKLGLAYFVSSYIHIFHTVEMAAVEKLRKAQSNLQLISHNSNDSGLTRTADPEINKRHRKTKRNKFRPCPACQTPNQRSRKTCSACYGSLSNKTKLKEKAASLNSEWGQGVVKNRNVGRIIDSARIAVRKLEALGYKPILFYGKPKRASNMWAADIITHLPPTPATKTLLDKMRRAYEFLLAKEAQSNLQLISHNSNDSGLTRTADPEINKRHRKTKRNKVGRGRRKKLAGKYRTQKRKAEETEDLEVQEDSTESPTRERKGRKCKKDVSPCPNESASPALPAGKSKSKPEVGKGDKGKGKAQNENPPPDHSIQKWYHTQRTRFSKLREGQPKKKSQKRFGDGLSSGDEEASENDSDRDKFIRRFKDKLALAETGELAGSDEPREPTKKYTGYPTARPPSRTGTAAEDRPESPTMEMRVTGASRDLQDRLVQFISREQQVNRATPFCKYLETELDRLHDACLEPAYEEITTVLNHYRKEPTSGISVEIPGVWLRRADEPAVQLRTTASAAVPYPPASQHFYSGYVPSPRQAAFFQLPSQPPQQQIRGPWQLTPQQPVQGRPPPPLPAQQSQHNGDGNQSGDSIQDDNNPYKCDRCGKVMTNFKNYKFHMKSHTVEKTFKCDTCGLMFRESWDLKKHLTIHS</sequence>
<keyword evidence="5 7" id="KW-0863">Zinc-finger</keyword>
<dbReference type="FunFam" id="3.40.630.10:FF:000101">
    <property type="entry name" value="N-acetylated alpha-linked acidic dipeptidase like 1"/>
    <property type="match status" value="1"/>
</dbReference>
<comment type="similarity">
    <text evidence="2">Belongs to the peptidase M28 family. M28B subfamily.</text>
</comment>
<evidence type="ECO:0000256" key="3">
    <source>
        <dbReference type="ARBA" id="ARBA00022723"/>
    </source>
</evidence>
<feature type="region of interest" description="Disordered" evidence="8">
    <location>
        <begin position="301"/>
        <end position="326"/>
    </location>
</feature>
<dbReference type="Pfam" id="PF00096">
    <property type="entry name" value="zf-C2H2"/>
    <property type="match status" value="2"/>
</dbReference>
<name>A0A7J5YJ34_DISMA</name>
<feature type="compositionally biased region" description="Basic and acidic residues" evidence="8">
    <location>
        <begin position="1761"/>
        <end position="1772"/>
    </location>
</feature>
<dbReference type="CDD" id="cd08022">
    <property type="entry name" value="M28_PSMA_like"/>
    <property type="match status" value="1"/>
</dbReference>
<dbReference type="GO" id="GO:0005886">
    <property type="term" value="C:plasma membrane"/>
    <property type="evidence" value="ECO:0007669"/>
    <property type="project" value="UniProtKB-SubCell"/>
</dbReference>
<evidence type="ECO:0000313" key="10">
    <source>
        <dbReference type="EMBL" id="KAF3849455.1"/>
    </source>
</evidence>
<dbReference type="Gene3D" id="3.30.160.60">
    <property type="entry name" value="Classic Zinc Finger"/>
    <property type="match status" value="3"/>
</dbReference>
<dbReference type="EMBL" id="JAAKFY010000011">
    <property type="protein sequence ID" value="KAF3849455.1"/>
    <property type="molecule type" value="Genomic_DNA"/>
</dbReference>
<feature type="compositionally biased region" description="Basic residues" evidence="8">
    <location>
        <begin position="1684"/>
        <end position="1710"/>
    </location>
</feature>
<feature type="compositionally biased region" description="Polar residues" evidence="8">
    <location>
        <begin position="1439"/>
        <end position="1457"/>
    </location>
</feature>
<feature type="compositionally biased region" description="Basic and acidic residues" evidence="8">
    <location>
        <begin position="1828"/>
        <end position="1843"/>
    </location>
</feature>
<dbReference type="SUPFAM" id="SSF52025">
    <property type="entry name" value="PA domain"/>
    <property type="match status" value="1"/>
</dbReference>
<feature type="domain" description="C2H2-type" evidence="9">
    <location>
        <begin position="1029"/>
        <end position="1056"/>
    </location>
</feature>
<gene>
    <name evidence="10" type="ORF">F7725_019174</name>
</gene>
<reference evidence="10 11" key="1">
    <citation type="submission" date="2020-03" db="EMBL/GenBank/DDBJ databases">
        <title>Dissostichus mawsoni Genome sequencing and assembly.</title>
        <authorList>
            <person name="Park H."/>
        </authorList>
    </citation>
    <scope>NUCLEOTIDE SEQUENCE [LARGE SCALE GENOMIC DNA]</scope>
    <source>
        <strain evidence="10">DM0001</strain>
        <tissue evidence="10">Muscle</tissue>
    </source>
</reference>
<keyword evidence="6" id="KW-0862">Zinc</keyword>
<evidence type="ECO:0000256" key="4">
    <source>
        <dbReference type="ARBA" id="ARBA00022737"/>
    </source>
</evidence>
<feature type="domain" description="C2H2-type" evidence="9">
    <location>
        <begin position="2063"/>
        <end position="2090"/>
    </location>
</feature>
<feature type="compositionally biased region" description="Acidic residues" evidence="8">
    <location>
        <begin position="1715"/>
        <end position="1726"/>
    </location>
</feature>
<evidence type="ECO:0000313" key="11">
    <source>
        <dbReference type="Proteomes" id="UP000518266"/>
    </source>
</evidence>
<dbReference type="Pfam" id="PF02225">
    <property type="entry name" value="PA"/>
    <property type="match status" value="1"/>
</dbReference>
<dbReference type="OrthoDB" id="8897804at2759"/>
<evidence type="ECO:0000259" key="9">
    <source>
        <dbReference type="PROSITE" id="PS50157"/>
    </source>
</evidence>
<dbReference type="InterPro" id="IPR046450">
    <property type="entry name" value="PA_dom_sf"/>
</dbReference>
<dbReference type="Proteomes" id="UP000518266">
    <property type="component" value="Unassembled WGS sequence"/>
</dbReference>
<dbReference type="Pfam" id="PF04389">
    <property type="entry name" value="Peptidase_M28"/>
    <property type="match status" value="1"/>
</dbReference>
<feature type="non-terminal residue" evidence="10">
    <location>
        <position position="1"/>
    </location>
</feature>
<dbReference type="PROSITE" id="PS00028">
    <property type="entry name" value="ZINC_FINGER_C2H2_1"/>
    <property type="match status" value="3"/>
</dbReference>
<comment type="caution">
    <text evidence="10">The sequence shown here is derived from an EMBL/GenBank/DDBJ whole genome shotgun (WGS) entry which is preliminary data.</text>
</comment>
<evidence type="ECO:0000256" key="8">
    <source>
        <dbReference type="SAM" id="MobiDB-lite"/>
    </source>
</evidence>
<feature type="compositionally biased region" description="Polar residues" evidence="8">
    <location>
        <begin position="1666"/>
        <end position="1675"/>
    </location>
</feature>